<dbReference type="EMBL" id="OZ020096">
    <property type="protein sequence ID" value="CAK9256491.1"/>
    <property type="molecule type" value="Genomic_DNA"/>
</dbReference>
<gene>
    <name evidence="1" type="ORF">CSSPJE1EN1_LOCUS1969</name>
</gene>
<keyword evidence="2" id="KW-1185">Reference proteome</keyword>
<reference evidence="1 2" key="1">
    <citation type="submission" date="2024-02" db="EMBL/GenBank/DDBJ databases">
        <authorList>
            <consortium name="ELIXIR-Norway"/>
            <consortium name="Elixir Norway"/>
        </authorList>
    </citation>
    <scope>NUCLEOTIDE SEQUENCE [LARGE SCALE GENOMIC DNA]</scope>
</reference>
<protein>
    <submittedName>
        <fullName evidence="1">Uncharacterized protein</fullName>
    </submittedName>
</protein>
<accession>A0ABP0VPY3</accession>
<sequence length="335" mass="37221">MTGMSMKNPTAALINFLEGNNEIDNSCEGVGGQVAAELDETVQDLENNTTFVAEDINIEAKSDVEMEKLFTAMLSTSAVDDDPINQGRMMNGEAEQQTQITQTADDLSVVPMQVMCQHPQGHDDSILQTLCNELIEMCRTSRMVFEMNPMLTIQCAGSEHCDNVRAAVPENNQSFSDMKIVVHSKNIVQGEFQETSNTAGLTDKLKESPRLSGNPEDILSATSKSKKIVVGPEVALYCKMDADETTETPLKGLGVWKTMHDSTLTNLAISVEEISVKQDTKACYEEQPMNPRMGQTCVFCLWMEEGCWICYIQDANGRMWERTCRDSQIHHVQPD</sequence>
<evidence type="ECO:0000313" key="1">
    <source>
        <dbReference type="EMBL" id="CAK9256491.1"/>
    </source>
</evidence>
<name>A0ABP0VPY3_9BRYO</name>
<dbReference type="Proteomes" id="UP001497444">
    <property type="component" value="Chromosome 1"/>
</dbReference>
<organism evidence="1 2">
    <name type="scientific">Sphagnum jensenii</name>
    <dbReference type="NCBI Taxonomy" id="128206"/>
    <lineage>
        <taxon>Eukaryota</taxon>
        <taxon>Viridiplantae</taxon>
        <taxon>Streptophyta</taxon>
        <taxon>Embryophyta</taxon>
        <taxon>Bryophyta</taxon>
        <taxon>Sphagnophytina</taxon>
        <taxon>Sphagnopsida</taxon>
        <taxon>Sphagnales</taxon>
        <taxon>Sphagnaceae</taxon>
        <taxon>Sphagnum</taxon>
    </lineage>
</organism>
<proteinExistence type="predicted"/>
<evidence type="ECO:0000313" key="2">
    <source>
        <dbReference type="Proteomes" id="UP001497444"/>
    </source>
</evidence>